<keyword evidence="4" id="KW-0833">Ubl conjugation pathway</keyword>
<evidence type="ECO:0000256" key="2">
    <source>
        <dbReference type="ARBA" id="ARBA00012759"/>
    </source>
</evidence>
<evidence type="ECO:0000256" key="6">
    <source>
        <dbReference type="ARBA" id="ARBA00022807"/>
    </source>
</evidence>
<dbReference type="PANTHER" id="PTHR13367">
    <property type="entry name" value="UBIQUITIN THIOESTERASE"/>
    <property type="match status" value="1"/>
</dbReference>
<comment type="catalytic activity">
    <reaction evidence="1">
        <text>Thiol-dependent hydrolysis of ester, thioester, amide, peptide and isopeptide bonds formed by the C-terminal Gly of ubiquitin (a 76-residue protein attached to proteins as an intracellular targeting signal).</text>
        <dbReference type="EC" id="3.4.19.12"/>
    </reaction>
</comment>
<dbReference type="GO" id="GO:0006508">
    <property type="term" value="P:proteolysis"/>
    <property type="evidence" value="ECO:0007669"/>
    <property type="project" value="UniProtKB-KW"/>
</dbReference>
<proteinExistence type="predicted"/>
<dbReference type="InterPro" id="IPR046541">
    <property type="entry name" value="DUF6606"/>
</dbReference>
<feature type="non-terminal residue" evidence="10">
    <location>
        <position position="1"/>
    </location>
</feature>
<feature type="domain" description="DUF3638" evidence="8">
    <location>
        <begin position="1436"/>
        <end position="1681"/>
    </location>
</feature>
<evidence type="ECO:0000256" key="1">
    <source>
        <dbReference type="ARBA" id="ARBA00000707"/>
    </source>
</evidence>
<evidence type="ECO:0000313" key="10">
    <source>
        <dbReference type="EMBL" id="TVY93056.1"/>
    </source>
</evidence>
<keyword evidence="5" id="KW-0378">Hydrolase</keyword>
<reference evidence="10 11" key="1">
    <citation type="submission" date="2018-05" db="EMBL/GenBank/DDBJ databases">
        <title>Genome sequencing and assembly of the regulated plant pathogen Lachnellula willkommii and related sister species for the development of diagnostic species identification markers.</title>
        <authorList>
            <person name="Giroux E."/>
            <person name="Bilodeau G."/>
        </authorList>
    </citation>
    <scope>NUCLEOTIDE SEQUENCE [LARGE SCALE GENOMIC DNA]</scope>
    <source>
        <strain evidence="10 11">CBS 172.35</strain>
    </source>
</reference>
<dbReference type="Pfam" id="PF20255">
    <property type="entry name" value="DUF6606"/>
    <property type="match status" value="1"/>
</dbReference>
<evidence type="ECO:0000256" key="5">
    <source>
        <dbReference type="ARBA" id="ARBA00022801"/>
    </source>
</evidence>
<dbReference type="PANTHER" id="PTHR13367:SF34">
    <property type="match status" value="1"/>
</dbReference>
<sequence length="2382" mass="270326">VLALQLTHQNAGLVLRRQTQTYTIETFELSATTKAVMGTIGRVVRRFPGPVIAVSDTRVRDRDFRKVFTQCLVSLEGETLDDALSKGSGIHRDTVHPQFATEWLPGILRGIGSPVDVYRICKRTRDDVLWGGGLEPWRRSPRWILLRVVMQTSIASPAGDHTHYKIFMVYFMATILDLAMNHEYPSDIIQIMLAKINRRIRKLDLIIVDDDIPWAEEAQDFVAETMEAARGLLAKRWSTIQKSANSAGTFRLAELKKLKPHLNTTLRLPNLRPYLEQLHNINLPQLDNNTFDGKCISHYPVLNKFDPGFPTTLFDSLLLPKRHQMGQLRDVEKHLLKRKANSSVGNPSVFGDVSSPLSFGAQYFDKSLVHQELKKRIEKEAKAESKAKKAELREAKIQFSKLMTRSNELSCTSVTKWYGRGRNREERIIHDPDCSKCQLQPAAKSVVFELNIPRLIRSWRSSTYQILVDVLSSSPPLPGKRKNRETSEYLNKYDIHERCTLKLPKGCYKSLQYAVNDTKHTSNEVISRQGDCPDGLTVHEMHAFAALRSGNRLQLPSLLSSADNIAILIETATIVNDRWPVSEGALTTLTRELLRRFSRTSHALEPTLKQQIITSPDGINQAVERRWARYEPVTPWVVVEAPDDRWLTTHARTADSDSVFSTVHFNLLTGSLLINGGPLGRLPREYESSLTYQRLFGSKILEVVPSRSGLPFETRNLVYGFQVEFGLTGGELIVRARQGTLHGLLHKLVLKDIQGPSRIAIIPHGSVSFHRVKHHVQVSISTGLGDKIPYHQFVIDKDLGLLKDNGNLRSRLFKLYLHALTSHCLPDSLTSRTGSEEALHGLRLASTRSFLSLDQEHVEQLKLFAKLTPARDFYPKGSKFMQTVNWENLSPLSHHEGFVQEARRMLAQAESFRVFQRSSGMKYNIEQRGPSELRRRAAIRNAAYRVHLFGAEDFTSGLDAFYDEARDSIPNSFRELEACYISTMVDKWTCRLEPYDNLFRQIQLWGPFIYGPQSGFKFNFDKRWLESPSSFMPQYWCSMQQLLSKSDATRDKFRITIFLANLAHSKHGNIPLVHTLLALATAPALRNVQPPAYEHFDLSGGFEPDKSRLSRILQACKVSFEESPEKRIVRLPNELGHDHRDRREAAYQAATKLQITKCLNALMHQWPSKDITRPKTPEIKKYLPGLKASIEEIRALFRTWHKNFEFMNYIQEIQSVLDSLPRPLHVPESYSIPPHEDTYTKARAYLKIDDLLQNPAPELPLPQDDFPDLVFTNDQPEGELGPSKLKSLLTKLSRSAKGHYQKMYIKDLQKSHNAFLADSPSSAQLTSAPPYAVLKKHLEICRENVESLYKKICSRLVISHSPVYDSARQASMLPRLSPSILLRLLARINPVALSAEWKVALTRYALAITSMQRAERLVACGKRVSDIVNELTNGGHTNWDPMEFPEWLLLELESNILIRPEQAQIARQMIAPQSGSNSIMQLNMGLGKSSVIVPIVAATLADLTKLARVVVLKSLSEQMFQLLVSKLGGLIGRRIYRLPISRSLAPSWHSANLIQKTYEECMACGGILLVQPESLLSFELLGIDRLLCQELNPEVNLAPSNSSPKKSQEPSMYEIGRVMVQTQQWLYQHARDILDESDEILSVRFELIYTLGIQQNIQFSPDRWSIIQRVLDVLSETARDLSNEFPQGLEVLEGSAGAFPRIRILHEEAGKYLLDKVARSICRSGMSSLAMWMFNEEERSVVFEFLTNIQIPQARAAILETRVFETESIKMGLLLLRGLFAAGVLEFVLAKKRWRVNYGLDLSRSMLAVPYHAKDNEIAREKKHPTTGFSGTNDSKYMLPIPIKQCDLPEQLSTNAEVLACLLQPENSYDTVYTPQLETLNAAALIKMAVDMVPPVRVLLDVGAQLLEDNEKIATSWLDRVAPEDAQAVIFFYNNDIFVLNREGMKEPLLISPFAKQMDRCLVYLDEAHTRGTDLKMPADYRAIVTLGPDLTKDRVSQACKRLRKLGQGQSVVFCAPLEVQSKILEYSGKKEAKLIEVEDVLLWTMRNSWDFTKNGMPLWATQGMRHYRRRAACDLSGAVPRVPIGILEPEALTLDERYGLDRQLVDEGIVCRNRIQVDNDVTRAELCSIRAKCREFGLSSFGDSALHEEQERELHPENEREQQVEPPLPTTPYKHTLHANIRQLVLTGELSSNEGLTQAFNVFQQTRARERLNVADWPESLLMSRDFALEDLSFCAVPPVQDGWSTPAISTTLNLFAGQLYLRDATEYRTLCRFLGVRFQTYQDLDVSADGFISPESRHLQDDETAAICKFAHSPIDFLRLVTTFRRLGQTFATSHVGKMLSGELVRAMDFEVMERIEEDNDAMDVDQPMITIKREPDVFV</sequence>
<feature type="domain" description="DUF6606" evidence="9">
    <location>
        <begin position="1"/>
        <end position="177"/>
    </location>
</feature>
<keyword evidence="11" id="KW-1185">Reference proteome</keyword>
<protein>
    <recommendedName>
        <fullName evidence="2">ubiquitinyl hydrolase 1</fullName>
        <ecNumber evidence="2">3.4.19.12</ecNumber>
    </recommendedName>
</protein>
<evidence type="ECO:0000256" key="7">
    <source>
        <dbReference type="SAM" id="MobiDB-lite"/>
    </source>
</evidence>
<comment type="caution">
    <text evidence="10">The sequence shown here is derived from an EMBL/GenBank/DDBJ whole genome shotgun (WGS) entry which is preliminary data.</text>
</comment>
<gene>
    <name evidence="10" type="ORF">LAWI1_G003849</name>
</gene>
<name>A0A559MJB6_9HELO</name>
<dbReference type="GO" id="GO:0004843">
    <property type="term" value="F:cysteine-type deubiquitinase activity"/>
    <property type="evidence" value="ECO:0007669"/>
    <property type="project" value="UniProtKB-EC"/>
</dbReference>
<dbReference type="EMBL" id="QGML01000193">
    <property type="protein sequence ID" value="TVY93056.1"/>
    <property type="molecule type" value="Genomic_DNA"/>
</dbReference>
<dbReference type="Proteomes" id="UP000315522">
    <property type="component" value="Unassembled WGS sequence"/>
</dbReference>
<dbReference type="Pfam" id="PF12340">
    <property type="entry name" value="DUF3638"/>
    <property type="match status" value="1"/>
</dbReference>
<evidence type="ECO:0000256" key="4">
    <source>
        <dbReference type="ARBA" id="ARBA00022786"/>
    </source>
</evidence>
<organism evidence="10 11">
    <name type="scientific">Lachnellula willkommii</name>
    <dbReference type="NCBI Taxonomy" id="215461"/>
    <lineage>
        <taxon>Eukaryota</taxon>
        <taxon>Fungi</taxon>
        <taxon>Dikarya</taxon>
        <taxon>Ascomycota</taxon>
        <taxon>Pezizomycotina</taxon>
        <taxon>Leotiomycetes</taxon>
        <taxon>Helotiales</taxon>
        <taxon>Lachnaceae</taxon>
        <taxon>Lachnellula</taxon>
    </lineage>
</organism>
<feature type="region of interest" description="Disordered" evidence="7">
    <location>
        <begin position="2148"/>
        <end position="2169"/>
    </location>
</feature>
<evidence type="ECO:0000313" key="11">
    <source>
        <dbReference type="Proteomes" id="UP000315522"/>
    </source>
</evidence>
<evidence type="ECO:0000259" key="9">
    <source>
        <dbReference type="Pfam" id="PF20255"/>
    </source>
</evidence>
<accession>A0A559MJB6</accession>
<dbReference type="InterPro" id="IPR022099">
    <property type="entry name" value="DUF3638"/>
</dbReference>
<dbReference type="InterPro" id="IPR051346">
    <property type="entry name" value="OTU_Deubiquitinase"/>
</dbReference>
<dbReference type="EC" id="3.4.19.12" evidence="2"/>
<feature type="compositionally biased region" description="Basic and acidic residues" evidence="7">
    <location>
        <begin position="2148"/>
        <end position="2164"/>
    </location>
</feature>
<keyword evidence="6" id="KW-0788">Thiol protease</keyword>
<evidence type="ECO:0000259" key="8">
    <source>
        <dbReference type="Pfam" id="PF12340"/>
    </source>
</evidence>
<evidence type="ECO:0000256" key="3">
    <source>
        <dbReference type="ARBA" id="ARBA00022670"/>
    </source>
</evidence>
<keyword evidence="3" id="KW-0645">Protease</keyword>